<comment type="caution">
    <text evidence="2">The sequence shown here is derived from an EMBL/GenBank/DDBJ whole genome shotgun (WGS) entry which is preliminary data.</text>
</comment>
<name>A0ABU5EHT8_9FLAO</name>
<feature type="signal peptide" evidence="1">
    <location>
        <begin position="1"/>
        <end position="21"/>
    </location>
</feature>
<feature type="chain" id="PRO_5047495143" description="Glutamine cyclotransferase" evidence="1">
    <location>
        <begin position="22"/>
        <end position="286"/>
    </location>
</feature>
<keyword evidence="3" id="KW-1185">Reference proteome</keyword>
<dbReference type="InterPro" id="IPR011047">
    <property type="entry name" value="Quinoprotein_ADH-like_sf"/>
</dbReference>
<evidence type="ECO:0000313" key="3">
    <source>
        <dbReference type="Proteomes" id="UP001285855"/>
    </source>
</evidence>
<gene>
    <name evidence="2" type="ORF">SNF14_00345</name>
</gene>
<dbReference type="EMBL" id="JAXDAE010000001">
    <property type="protein sequence ID" value="MDY2585771.1"/>
    <property type="molecule type" value="Genomic_DNA"/>
</dbReference>
<dbReference type="PROSITE" id="PS51257">
    <property type="entry name" value="PROKAR_LIPOPROTEIN"/>
    <property type="match status" value="1"/>
</dbReference>
<dbReference type="SUPFAM" id="SSF50998">
    <property type="entry name" value="Quinoprotein alcohol dehydrogenase-like"/>
    <property type="match status" value="1"/>
</dbReference>
<sequence length="286" mass="31890">MKTLVKILAMLLFISTFVACNNDDDDNPIVINDIMVVYNSDTGMFSAINTNNGSLSSLGTITYNGEILTGLRDIVYNDSNGMIYASSRSDYNNGAIFTVDPATLEATILNANLDDDWYALPGLEIYNGKILATVYWDDFNDDNNLDYYEGLVTLNLDGTIFSFMPLVHDGENISINEGMGIEYTNNNSELLITRWDEIVVSDFNGNVMEIVELNQVNFPNDEYLDGIRTLETSKDGVIYGIDRDNHFGRIDLTVGSPIGTFTYITTLEPENDKHVALSLIPENIFQ</sequence>
<protein>
    <recommendedName>
        <fullName evidence="4">Glutamine cyclotransferase</fullName>
    </recommendedName>
</protein>
<dbReference type="RefSeq" id="WP_320554158.1">
    <property type="nucleotide sequence ID" value="NZ_JAXDAE010000001.1"/>
</dbReference>
<evidence type="ECO:0008006" key="4">
    <source>
        <dbReference type="Google" id="ProtNLM"/>
    </source>
</evidence>
<evidence type="ECO:0000313" key="2">
    <source>
        <dbReference type="EMBL" id="MDY2585771.1"/>
    </source>
</evidence>
<dbReference type="Proteomes" id="UP001285855">
    <property type="component" value="Unassembled WGS sequence"/>
</dbReference>
<proteinExistence type="predicted"/>
<organism evidence="2 3">
    <name type="scientific">Winogradskyella aquimaris</name>
    <dbReference type="NCBI Taxonomy" id="864074"/>
    <lineage>
        <taxon>Bacteria</taxon>
        <taxon>Pseudomonadati</taxon>
        <taxon>Bacteroidota</taxon>
        <taxon>Flavobacteriia</taxon>
        <taxon>Flavobacteriales</taxon>
        <taxon>Flavobacteriaceae</taxon>
        <taxon>Winogradskyella</taxon>
    </lineage>
</organism>
<accession>A0ABU5EHT8</accession>
<keyword evidence="1" id="KW-0732">Signal</keyword>
<evidence type="ECO:0000256" key="1">
    <source>
        <dbReference type="SAM" id="SignalP"/>
    </source>
</evidence>
<reference evidence="2 3" key="1">
    <citation type="submission" date="2023-11" db="EMBL/GenBank/DDBJ databases">
        <title>Winogradskyella pelagius sp. nov., isolated from coastal sediment.</title>
        <authorList>
            <person name="Li F."/>
        </authorList>
    </citation>
    <scope>NUCLEOTIDE SEQUENCE [LARGE SCALE GENOMIC DNA]</scope>
    <source>
        <strain evidence="2 3">KCTC 23502</strain>
    </source>
</reference>